<comment type="similarity">
    <text evidence="1">Belongs to the bacterial solute-binding protein 3 family.</text>
</comment>
<evidence type="ECO:0000256" key="2">
    <source>
        <dbReference type="ARBA" id="ARBA00022729"/>
    </source>
</evidence>
<name>A0A8J7FB42_9GAMM</name>
<dbReference type="PANTHER" id="PTHR35936">
    <property type="entry name" value="MEMBRANE-BOUND LYTIC MUREIN TRANSGLYCOSYLASE F"/>
    <property type="match status" value="1"/>
</dbReference>
<keyword evidence="5" id="KW-1185">Reference proteome</keyword>
<proteinExistence type="inferred from homology"/>
<feature type="domain" description="Solute-binding protein family 3/N-terminal" evidence="3">
    <location>
        <begin position="32"/>
        <end position="249"/>
    </location>
</feature>
<evidence type="ECO:0000313" key="5">
    <source>
        <dbReference type="Proteomes" id="UP000640333"/>
    </source>
</evidence>
<dbReference type="Pfam" id="PF00497">
    <property type="entry name" value="SBP_bac_3"/>
    <property type="match status" value="1"/>
</dbReference>
<comment type="caution">
    <text evidence="4">The sequence shown here is derived from an EMBL/GenBank/DDBJ whole genome shotgun (WGS) entry which is preliminary data.</text>
</comment>
<keyword evidence="2" id="KW-0732">Signal</keyword>
<dbReference type="EMBL" id="JADEYS010000004">
    <property type="protein sequence ID" value="MBE9396802.1"/>
    <property type="molecule type" value="Genomic_DNA"/>
</dbReference>
<accession>A0A8J7FB42</accession>
<sequence length="254" mass="28817">MSLRAILGRCSPVQVLAYLLLGSVCGTALAETLRVGMPLPGQIPFFWRDDGGEYQGVYVDTLRLVAADLDVDLEFVPLSQARLRRHFVSGEIDIEAGVSVNLEVPPELKQVSLYSRPFGIVNEVIIYSPELSFPVFILKDLENRRVATVRGTSVPDDLIREDFSNQWQIAQRVHRGWNEVGLMKEVLALRYQREGNLKYEISLPYESNPVMFRLHVDKKALLKPMNESITRLEDQGELDRLVCKYLCGKGEPRN</sequence>
<evidence type="ECO:0000259" key="3">
    <source>
        <dbReference type="SMART" id="SM00062"/>
    </source>
</evidence>
<reference evidence="4" key="1">
    <citation type="submission" date="2020-10" db="EMBL/GenBank/DDBJ databases">
        <title>Bacterium isolated from coastal waters sediment.</title>
        <authorList>
            <person name="Chen R.-J."/>
            <person name="Lu D.-C."/>
            <person name="Zhu K.-L."/>
            <person name="Du Z.-J."/>
        </authorList>
    </citation>
    <scope>NUCLEOTIDE SEQUENCE</scope>
    <source>
        <strain evidence="4">N1Y112</strain>
    </source>
</reference>
<dbReference type="Proteomes" id="UP000640333">
    <property type="component" value="Unassembled WGS sequence"/>
</dbReference>
<dbReference type="AlphaFoldDB" id="A0A8J7FB42"/>
<gene>
    <name evidence="4" type="ORF">IOQ59_05935</name>
</gene>
<dbReference type="InterPro" id="IPR001638">
    <property type="entry name" value="Solute-binding_3/MltF_N"/>
</dbReference>
<dbReference type="RefSeq" id="WP_193952354.1">
    <property type="nucleotide sequence ID" value="NZ_JADEYS010000004.1"/>
</dbReference>
<dbReference type="Gene3D" id="3.40.190.10">
    <property type="entry name" value="Periplasmic binding protein-like II"/>
    <property type="match status" value="2"/>
</dbReference>
<protein>
    <submittedName>
        <fullName evidence="4">Transporter substrate-binding domain-containing protein</fullName>
    </submittedName>
</protein>
<evidence type="ECO:0000256" key="1">
    <source>
        <dbReference type="ARBA" id="ARBA00010333"/>
    </source>
</evidence>
<dbReference type="SMART" id="SM00062">
    <property type="entry name" value="PBPb"/>
    <property type="match status" value="1"/>
</dbReference>
<evidence type="ECO:0000313" key="4">
    <source>
        <dbReference type="EMBL" id="MBE9396802.1"/>
    </source>
</evidence>
<dbReference type="SUPFAM" id="SSF53850">
    <property type="entry name" value="Periplasmic binding protein-like II"/>
    <property type="match status" value="1"/>
</dbReference>
<organism evidence="4 5">
    <name type="scientific">Pontibacterium sinense</name>
    <dbReference type="NCBI Taxonomy" id="2781979"/>
    <lineage>
        <taxon>Bacteria</taxon>
        <taxon>Pseudomonadati</taxon>
        <taxon>Pseudomonadota</taxon>
        <taxon>Gammaproteobacteria</taxon>
        <taxon>Oceanospirillales</taxon>
        <taxon>Oceanospirillaceae</taxon>
        <taxon>Pontibacterium</taxon>
    </lineage>
</organism>